<dbReference type="eggNOG" id="COG0508">
    <property type="taxonomic scope" value="Bacteria"/>
</dbReference>
<dbReference type="EC" id="2.3.1.-" evidence="6"/>
<evidence type="ECO:0000256" key="6">
    <source>
        <dbReference type="RuleBase" id="RU003423"/>
    </source>
</evidence>
<keyword evidence="5 6" id="KW-0012">Acyltransferase</keyword>
<reference evidence="8 9" key="1">
    <citation type="journal article" date="2003" name="DNA Res.">
        <title>Complete genome structure of Gloeobacter violaceus PCC 7421, a cyanobacterium that lacks thylakoids.</title>
        <authorList>
            <person name="Nakamura Y."/>
            <person name="Kaneko T."/>
            <person name="Sato S."/>
            <person name="Mimuro M."/>
            <person name="Miyashita H."/>
            <person name="Tsuchiya T."/>
            <person name="Sasamoto S."/>
            <person name="Watanabe A."/>
            <person name="Kawashima K."/>
            <person name="Kishida Y."/>
            <person name="Kiyokawa C."/>
            <person name="Kohara M."/>
            <person name="Matsumoto M."/>
            <person name="Matsuno A."/>
            <person name="Nakazaki N."/>
            <person name="Shimpo S."/>
            <person name="Takeuchi C."/>
            <person name="Yamada M."/>
            <person name="Tabata S."/>
        </authorList>
    </citation>
    <scope>NUCLEOTIDE SEQUENCE [LARGE SCALE GENOMIC DNA]</scope>
    <source>
        <strain evidence="9">ATCC 29082 / PCC 7421</strain>
    </source>
</reference>
<dbReference type="PANTHER" id="PTHR43178">
    <property type="entry name" value="DIHYDROLIPOAMIDE ACETYLTRANSFERASE COMPONENT OF PYRUVATE DEHYDROGENASE COMPLEX"/>
    <property type="match status" value="1"/>
</dbReference>
<name>Q7NLM9_GLOVI</name>
<reference evidence="8 9" key="2">
    <citation type="journal article" date="2003" name="DNA Res.">
        <title>Complete genome structure of Gloeobacter violaceus PCC 7421, a cyanobacterium that lacks thylakoids (supplement).</title>
        <authorList>
            <person name="Nakamura Y."/>
            <person name="Kaneko T."/>
            <person name="Sato S."/>
            <person name="Mimuro M."/>
            <person name="Miyashita H."/>
            <person name="Tsuchiya T."/>
            <person name="Sasamoto S."/>
            <person name="Watanabe A."/>
            <person name="Kawashima K."/>
            <person name="Kishida Y."/>
            <person name="Kiyokawa C."/>
            <person name="Kohara M."/>
            <person name="Matsumoto M."/>
            <person name="Matsuno A."/>
            <person name="Nakazaki N."/>
            <person name="Shimpo S."/>
            <person name="Takeuchi C."/>
            <person name="Yamada M."/>
            <person name="Tabata S."/>
        </authorList>
    </citation>
    <scope>NUCLEOTIDE SEQUENCE [LARGE SCALE GENOMIC DNA]</scope>
    <source>
        <strain evidence="9">ATCC 29082 / PCC 7421</strain>
    </source>
</reference>
<dbReference type="PhylomeDB" id="Q7NLM9"/>
<dbReference type="OrthoDB" id="9805770at2"/>
<dbReference type="Gene3D" id="3.30.559.10">
    <property type="entry name" value="Chloramphenicol acetyltransferase-like domain"/>
    <property type="match status" value="1"/>
</dbReference>
<evidence type="ECO:0000256" key="3">
    <source>
        <dbReference type="ARBA" id="ARBA00022679"/>
    </source>
</evidence>
<keyword evidence="4 6" id="KW-0450">Lipoyl</keyword>
<dbReference type="GO" id="GO:0004149">
    <property type="term" value="F:dihydrolipoyllysine-residue succinyltransferase activity"/>
    <property type="evidence" value="ECO:0000318"/>
    <property type="project" value="GO_Central"/>
</dbReference>
<dbReference type="InterPro" id="IPR011053">
    <property type="entry name" value="Single_hybrid_motif"/>
</dbReference>
<evidence type="ECO:0000313" key="9">
    <source>
        <dbReference type="Proteomes" id="UP000000557"/>
    </source>
</evidence>
<dbReference type="InterPro" id="IPR001078">
    <property type="entry name" value="2-oxoacid_DH_actylTfrase"/>
</dbReference>
<dbReference type="Pfam" id="PF00364">
    <property type="entry name" value="Biotin_lipoyl"/>
    <property type="match status" value="1"/>
</dbReference>
<evidence type="ECO:0000256" key="2">
    <source>
        <dbReference type="ARBA" id="ARBA00007317"/>
    </source>
</evidence>
<dbReference type="GO" id="GO:0005829">
    <property type="term" value="C:cytosol"/>
    <property type="evidence" value="ECO:0000318"/>
    <property type="project" value="GO_Central"/>
</dbReference>
<evidence type="ECO:0000256" key="4">
    <source>
        <dbReference type="ARBA" id="ARBA00022823"/>
    </source>
</evidence>
<accession>Q7NLM9</accession>
<organism evidence="8 9">
    <name type="scientific">Gloeobacter violaceus (strain ATCC 29082 / PCC 7421)</name>
    <dbReference type="NCBI Taxonomy" id="251221"/>
    <lineage>
        <taxon>Bacteria</taxon>
        <taxon>Bacillati</taxon>
        <taxon>Cyanobacteriota</taxon>
        <taxon>Cyanophyceae</taxon>
        <taxon>Gloeobacterales</taxon>
        <taxon>Gloeobacteraceae</taxon>
        <taxon>Gloeobacter</taxon>
    </lineage>
</organism>
<dbReference type="Proteomes" id="UP000000557">
    <property type="component" value="Chromosome"/>
</dbReference>
<dbReference type="PANTHER" id="PTHR43178:SF5">
    <property type="entry name" value="LIPOAMIDE ACYLTRANSFERASE COMPONENT OF BRANCHED-CHAIN ALPHA-KETO ACID DEHYDROGENASE COMPLEX, MITOCHONDRIAL"/>
    <property type="match status" value="1"/>
</dbReference>
<dbReference type="GO" id="GO:0006099">
    <property type="term" value="P:tricarboxylic acid cycle"/>
    <property type="evidence" value="ECO:0000318"/>
    <property type="project" value="GO_Central"/>
</dbReference>
<proteinExistence type="inferred from homology"/>
<dbReference type="HOGENOM" id="CLU_016733_10_1_3"/>
<gene>
    <name evidence="8" type="ordered locus">gll1092</name>
</gene>
<evidence type="ECO:0000256" key="1">
    <source>
        <dbReference type="ARBA" id="ARBA00001938"/>
    </source>
</evidence>
<sequence>MVITEIKIPQLGEGLQEVLIDRLLKRSGEHIKRDEAIYVIETDKALMDVESPYEGVIQEWLVEENDVVLVGSPVARIQTIIEHSAAPHLEPRKAEFPETKPKSQIAPSSSAVIPPRTRAYCKQLGIPEDEMLQISALTEKLMPRDVDKYVAAKSNPEILPSLEQVRCDYLERSISGKQKTLLYRLKRSTELVVPGTISRPVAWFRLQEGIQILTNRGDSPLPSEFQMFAYCVAQASKKHPKFRSVLTGENSVREYRLLNLGIAIARPNDELITAVIPEADCLSPAAFANTARRQMRKAIKEGDQASESTQITLSYLGEYGIVDATPALVAPAVAVMFIGSTYGQAGKQVANIALTFDHRLINGAGAALFLNDIAQQVESFSSEL</sequence>
<comment type="similarity">
    <text evidence="2 6">Belongs to the 2-oxoacid dehydrogenase family.</text>
</comment>
<evidence type="ECO:0000313" key="8">
    <source>
        <dbReference type="EMBL" id="BAC89033.1"/>
    </source>
</evidence>
<dbReference type="AlphaFoldDB" id="Q7NLM9"/>
<evidence type="ECO:0000259" key="7">
    <source>
        <dbReference type="PROSITE" id="PS50968"/>
    </source>
</evidence>
<dbReference type="RefSeq" id="WP_011141094.1">
    <property type="nucleotide sequence ID" value="NC_005125.1"/>
</dbReference>
<comment type="cofactor">
    <cofactor evidence="1 6">
        <name>(R)-lipoate</name>
        <dbReference type="ChEBI" id="CHEBI:83088"/>
    </cofactor>
</comment>
<dbReference type="PATRIC" id="fig|251221.4.peg.1118"/>
<dbReference type="EMBL" id="BA000045">
    <property type="protein sequence ID" value="BAC89033.1"/>
    <property type="molecule type" value="Genomic_DNA"/>
</dbReference>
<dbReference type="Pfam" id="PF00198">
    <property type="entry name" value="2-oxoacid_dh"/>
    <property type="match status" value="1"/>
</dbReference>
<dbReference type="STRING" id="251221.gene:10758571"/>
<dbReference type="InParanoid" id="Q7NLM9"/>
<keyword evidence="9" id="KW-1185">Reference proteome</keyword>
<dbReference type="SUPFAM" id="SSF52777">
    <property type="entry name" value="CoA-dependent acyltransferases"/>
    <property type="match status" value="1"/>
</dbReference>
<dbReference type="KEGG" id="gvi:gll1092"/>
<dbReference type="InterPro" id="IPR000089">
    <property type="entry name" value="Biotin_lipoyl"/>
</dbReference>
<feature type="domain" description="Lipoyl-binding" evidence="7">
    <location>
        <begin position="3"/>
        <end position="78"/>
    </location>
</feature>
<protein>
    <recommendedName>
        <fullName evidence="6">Dihydrolipoamide acetyltransferase component of pyruvate dehydrogenase complex</fullName>
        <ecNumber evidence="6">2.3.1.-</ecNumber>
    </recommendedName>
</protein>
<dbReference type="InterPro" id="IPR050743">
    <property type="entry name" value="2-oxoacid_DH_E2_comp"/>
</dbReference>
<dbReference type="InterPro" id="IPR023213">
    <property type="entry name" value="CAT-like_dom_sf"/>
</dbReference>
<dbReference type="SUPFAM" id="SSF51230">
    <property type="entry name" value="Single hybrid motif"/>
    <property type="match status" value="1"/>
</dbReference>
<dbReference type="EnsemblBacteria" id="BAC89033">
    <property type="protein sequence ID" value="BAC89033"/>
    <property type="gene ID" value="BAC89033"/>
</dbReference>
<dbReference type="PROSITE" id="PS50968">
    <property type="entry name" value="BIOTINYL_LIPOYL"/>
    <property type="match status" value="1"/>
</dbReference>
<dbReference type="Gene3D" id="2.40.50.100">
    <property type="match status" value="1"/>
</dbReference>
<dbReference type="CDD" id="cd06849">
    <property type="entry name" value="lipoyl_domain"/>
    <property type="match status" value="1"/>
</dbReference>
<keyword evidence="3 6" id="KW-0808">Transferase</keyword>
<evidence type="ECO:0000256" key="5">
    <source>
        <dbReference type="ARBA" id="ARBA00023315"/>
    </source>
</evidence>